<dbReference type="AlphaFoldDB" id="D2QV76"/>
<dbReference type="SUPFAM" id="SSF56954">
    <property type="entry name" value="Outer membrane efflux proteins (OEP)"/>
    <property type="match status" value="1"/>
</dbReference>
<dbReference type="RefSeq" id="WP_012931190.1">
    <property type="nucleotide sequence ID" value="NC_013731.1"/>
</dbReference>
<sequence length="449" mass="50850">MLRIRKRQWSAPGFALILGWLLASPSSWAQTMSTMSTPPTADTLRFSLAQVEQMFLDRNFQLLAQKYQIDIAGAGVTQAGLHANPNVLFMTNLYNPNTNRVLPLRTPSQVDLNNQVYNSGYVQLQVQQLIQLAGKRSKLIALAESNRSLAQLAFRELLRDLRYQLYSTYANLYYDLKALMLFRSELARQQRLADSYRVALKSGGIAPFEVVRLDLANRDLQANTAHYQSQIADEQATLRVLLRRGDDSFVYPISIPALRPVLPPVATALDSALAHRPDVALTQEQITNAERSLSLERARRTPNLTVGVDYERYGNAYLNFIGLQLLMDVPIRNRNQGAIQAAELTLKSVGVGLDNQRNLVKSDVLNAYDKLKAYYTLFNSRPPDTLNQSQIQQIATDATRLYNARTIGLLDYLDKIRVYQQAQLNDINLENNLFQSQQLLNYATNTRFF</sequence>
<dbReference type="KEGG" id="sli:Slin_6754"/>
<dbReference type="PANTHER" id="PTHR30203">
    <property type="entry name" value="OUTER MEMBRANE CATION EFFLUX PROTEIN"/>
    <property type="match status" value="1"/>
</dbReference>
<dbReference type="EMBL" id="CP001770">
    <property type="protein sequence ID" value="ADB42708.1"/>
    <property type="molecule type" value="Genomic_DNA"/>
</dbReference>
<dbReference type="GO" id="GO:0015562">
    <property type="term" value="F:efflux transmembrane transporter activity"/>
    <property type="evidence" value="ECO:0007669"/>
    <property type="project" value="InterPro"/>
</dbReference>
<reference evidence="2 3" key="1">
    <citation type="journal article" date="2010" name="Stand. Genomic Sci.">
        <title>Complete genome sequence of Spirosoma linguale type strain (1).</title>
        <authorList>
            <person name="Lail K."/>
            <person name="Sikorski J."/>
            <person name="Saunders E."/>
            <person name="Lapidus A."/>
            <person name="Glavina Del Rio T."/>
            <person name="Copeland A."/>
            <person name="Tice H."/>
            <person name="Cheng J.-F."/>
            <person name="Lucas S."/>
            <person name="Nolan M."/>
            <person name="Bruce D."/>
            <person name="Goodwin L."/>
            <person name="Pitluck S."/>
            <person name="Ivanova N."/>
            <person name="Mavromatis K."/>
            <person name="Ovchinnikova G."/>
            <person name="Pati A."/>
            <person name="Chen A."/>
            <person name="Palaniappan K."/>
            <person name="Land M."/>
            <person name="Hauser L."/>
            <person name="Chang Y.-J."/>
            <person name="Jeffries C.D."/>
            <person name="Chain P."/>
            <person name="Brettin T."/>
            <person name="Detter J.C."/>
            <person name="Schuetze A."/>
            <person name="Rohde M."/>
            <person name="Tindall B.J."/>
            <person name="Goeker M."/>
            <person name="Bristow J."/>
            <person name="Eisen J.A."/>
            <person name="Markowitz V."/>
            <person name="Hugenholtz P."/>
            <person name="Kyrpides N.C."/>
            <person name="Klenk H.-P."/>
            <person name="Chen F."/>
        </authorList>
    </citation>
    <scope>NUCLEOTIDE SEQUENCE [LARGE SCALE GENOMIC DNA]</scope>
    <source>
        <strain evidence="3">ATCC 33905 / DSM 74 / LMG 10896 / Claus 1</strain>
    </source>
</reference>
<evidence type="ECO:0000313" key="2">
    <source>
        <dbReference type="EMBL" id="ADB42708.1"/>
    </source>
</evidence>
<protein>
    <submittedName>
        <fullName evidence="2">Outer membrane efflux protein</fullName>
    </submittedName>
</protein>
<dbReference type="PANTHER" id="PTHR30203:SF23">
    <property type="entry name" value="OUTER MEMBRANE EFFLUX PROTEIN"/>
    <property type="match status" value="1"/>
</dbReference>
<geneLocation type="plasmid" evidence="2 3">
    <name>pSLIN01</name>
</geneLocation>
<accession>D2QV76</accession>
<feature type="chain" id="PRO_5003034291" evidence="1">
    <location>
        <begin position="30"/>
        <end position="449"/>
    </location>
</feature>
<keyword evidence="2" id="KW-0614">Plasmid</keyword>
<evidence type="ECO:0000313" key="3">
    <source>
        <dbReference type="Proteomes" id="UP000002028"/>
    </source>
</evidence>
<dbReference type="HOGENOM" id="CLU_012817_14_4_10"/>
<proteinExistence type="predicted"/>
<organism evidence="2 3">
    <name type="scientific">Spirosoma linguale (strain ATCC 33905 / DSM 74 / LMG 10896 / Claus 1)</name>
    <dbReference type="NCBI Taxonomy" id="504472"/>
    <lineage>
        <taxon>Bacteria</taxon>
        <taxon>Pseudomonadati</taxon>
        <taxon>Bacteroidota</taxon>
        <taxon>Cytophagia</taxon>
        <taxon>Cytophagales</taxon>
        <taxon>Cytophagaceae</taxon>
        <taxon>Spirosoma</taxon>
    </lineage>
</organism>
<feature type="signal peptide" evidence="1">
    <location>
        <begin position="1"/>
        <end position="29"/>
    </location>
</feature>
<keyword evidence="1" id="KW-0732">Signal</keyword>
<keyword evidence="3" id="KW-1185">Reference proteome</keyword>
<evidence type="ECO:0000256" key="1">
    <source>
        <dbReference type="SAM" id="SignalP"/>
    </source>
</evidence>
<dbReference type="Gene3D" id="1.20.1600.10">
    <property type="entry name" value="Outer membrane efflux proteins (OEP)"/>
    <property type="match status" value="1"/>
</dbReference>
<name>D2QV76_SPILD</name>
<dbReference type="InterPro" id="IPR010131">
    <property type="entry name" value="MdtP/NodT-like"/>
</dbReference>
<gene>
    <name evidence="2" type="ordered locus">Slin_6754</name>
</gene>
<dbReference type="Proteomes" id="UP000002028">
    <property type="component" value="Plasmid pSLIN01"/>
</dbReference>